<dbReference type="EMBL" id="JALJOS010000014">
    <property type="protein sequence ID" value="KAK9831230.1"/>
    <property type="molecule type" value="Genomic_DNA"/>
</dbReference>
<name>A0AAW1RC90_9CHLO</name>
<evidence type="ECO:0000256" key="3">
    <source>
        <dbReference type="ARBA" id="ARBA00011480"/>
    </source>
</evidence>
<keyword evidence="4" id="KW-0235">DNA replication</keyword>
<comment type="caution">
    <text evidence="9">The sequence shown here is derived from an EMBL/GenBank/DDBJ whole genome shotgun (WGS) entry which is preliminary data.</text>
</comment>
<dbReference type="Proteomes" id="UP001438707">
    <property type="component" value="Unassembled WGS sequence"/>
</dbReference>
<dbReference type="SUPFAM" id="SSF52540">
    <property type="entry name" value="P-loop containing nucleoside triphosphate hydrolases"/>
    <property type="match status" value="1"/>
</dbReference>
<dbReference type="CDD" id="cd00009">
    <property type="entry name" value="AAA"/>
    <property type="match status" value="1"/>
</dbReference>
<dbReference type="NCBIfam" id="NF001679">
    <property type="entry name" value="PRK00440.1"/>
    <property type="match status" value="1"/>
</dbReference>
<comment type="subcellular location">
    <subcellularLocation>
        <location evidence="1">Nucleus</location>
    </subcellularLocation>
</comment>
<reference evidence="9 10" key="1">
    <citation type="journal article" date="2024" name="Nat. Commun.">
        <title>Phylogenomics reveals the evolutionary origins of lichenization in chlorophyte algae.</title>
        <authorList>
            <person name="Puginier C."/>
            <person name="Libourel C."/>
            <person name="Otte J."/>
            <person name="Skaloud P."/>
            <person name="Haon M."/>
            <person name="Grisel S."/>
            <person name="Petersen M."/>
            <person name="Berrin J.G."/>
            <person name="Delaux P.M."/>
            <person name="Dal Grande F."/>
            <person name="Keller J."/>
        </authorList>
    </citation>
    <scope>NUCLEOTIDE SEQUENCE [LARGE SCALE GENOMIC DNA]</scope>
    <source>
        <strain evidence="9 10">SAG 2145</strain>
    </source>
</reference>
<evidence type="ECO:0000313" key="9">
    <source>
        <dbReference type="EMBL" id="KAK9831230.1"/>
    </source>
</evidence>
<dbReference type="AlphaFoldDB" id="A0AAW1RC90"/>
<evidence type="ECO:0000256" key="2">
    <source>
        <dbReference type="ARBA" id="ARBA00005378"/>
    </source>
</evidence>
<protein>
    <recommendedName>
        <fullName evidence="8">AAA+ ATPase domain-containing protein</fullName>
    </recommendedName>
</protein>
<dbReference type="GO" id="GO:0016887">
    <property type="term" value="F:ATP hydrolysis activity"/>
    <property type="evidence" value="ECO:0007669"/>
    <property type="project" value="InterPro"/>
</dbReference>
<feature type="domain" description="AAA+ ATPase" evidence="8">
    <location>
        <begin position="59"/>
        <end position="186"/>
    </location>
</feature>
<evidence type="ECO:0000256" key="4">
    <source>
        <dbReference type="ARBA" id="ARBA00022705"/>
    </source>
</evidence>
<keyword evidence="6" id="KW-0067">ATP-binding</keyword>
<comment type="similarity">
    <text evidence="2">Belongs to the activator 1 small subunits family.</text>
</comment>
<dbReference type="GO" id="GO:0006261">
    <property type="term" value="P:DNA-templated DNA replication"/>
    <property type="evidence" value="ECO:0007669"/>
    <property type="project" value="TreeGrafter"/>
</dbReference>
<dbReference type="Gene3D" id="3.40.50.300">
    <property type="entry name" value="P-loop containing nucleotide triphosphate hydrolases"/>
    <property type="match status" value="1"/>
</dbReference>
<dbReference type="InterPro" id="IPR013748">
    <property type="entry name" value="Rep_factorC_C"/>
</dbReference>
<keyword evidence="10" id="KW-1185">Reference proteome</keyword>
<dbReference type="SMART" id="SM00382">
    <property type="entry name" value="AAA"/>
    <property type="match status" value="1"/>
</dbReference>
<dbReference type="InterPro" id="IPR003959">
    <property type="entry name" value="ATPase_AAA_core"/>
</dbReference>
<dbReference type="GO" id="GO:0005663">
    <property type="term" value="C:DNA replication factor C complex"/>
    <property type="evidence" value="ECO:0007669"/>
    <property type="project" value="TreeGrafter"/>
</dbReference>
<gene>
    <name evidence="9" type="ORF">WJX74_008410</name>
</gene>
<dbReference type="FunFam" id="1.20.272.10:FF:000004">
    <property type="entry name" value="Replication factor C subunit 5"/>
    <property type="match status" value="1"/>
</dbReference>
<sequence>MASGSASGSGNGSGSGSRLGAYSLEDAPWVEKYRPRTLDDVAAHRDIVDTIKRLVAENQLPHLLFYGPPGTGKTSTVLAIARQIYGNSLHNMTLELNASDDRGIGIVRQEIQDFASTRTIFSDKFKLVILDECDAMTRDAQMALRRVIEKYTRNTRFCLICNYASKIIPALQSRCTKFRFPPLQGSFVEARLKHVIESERVKMGKGGLQALVTLGGGDMRRTLNILQAGICSTHMGSEEVSEASTYQCTGQPQPADIEACATWLLNDPFSLTFSKLLELQVQKGLALLDIVQQLQPWVFRITMPNQVRIDLVDKLADAEYRLAFGTSEKLQLGAVVAAFCQAREGIVAAAQ</sequence>
<keyword evidence="7" id="KW-0539">Nucleus</keyword>
<accession>A0AAW1RC90</accession>
<dbReference type="InterPro" id="IPR027417">
    <property type="entry name" value="P-loop_NTPase"/>
</dbReference>
<dbReference type="GO" id="GO:0005634">
    <property type="term" value="C:nucleus"/>
    <property type="evidence" value="ECO:0007669"/>
    <property type="project" value="UniProtKB-SubCell"/>
</dbReference>
<evidence type="ECO:0000256" key="7">
    <source>
        <dbReference type="ARBA" id="ARBA00023242"/>
    </source>
</evidence>
<proteinExistence type="inferred from homology"/>
<dbReference type="GO" id="GO:0003677">
    <property type="term" value="F:DNA binding"/>
    <property type="evidence" value="ECO:0007669"/>
    <property type="project" value="InterPro"/>
</dbReference>
<keyword evidence="5" id="KW-0547">Nucleotide-binding</keyword>
<dbReference type="Pfam" id="PF00004">
    <property type="entry name" value="AAA"/>
    <property type="match status" value="1"/>
</dbReference>
<dbReference type="InterPro" id="IPR008921">
    <property type="entry name" value="DNA_pol3_clamp-load_cplx_C"/>
</dbReference>
<dbReference type="GO" id="GO:0005524">
    <property type="term" value="F:ATP binding"/>
    <property type="evidence" value="ECO:0007669"/>
    <property type="project" value="UniProtKB-KW"/>
</dbReference>
<dbReference type="GO" id="GO:0006281">
    <property type="term" value="P:DNA repair"/>
    <property type="evidence" value="ECO:0007669"/>
    <property type="project" value="TreeGrafter"/>
</dbReference>
<dbReference type="PANTHER" id="PTHR11669:SF9">
    <property type="entry name" value="REPLICATION FACTOR C SUBUNIT 5"/>
    <property type="match status" value="1"/>
</dbReference>
<evidence type="ECO:0000256" key="1">
    <source>
        <dbReference type="ARBA" id="ARBA00004123"/>
    </source>
</evidence>
<dbReference type="FunFam" id="3.40.50.300:FF:000129">
    <property type="entry name" value="Replication factor C subunit 5"/>
    <property type="match status" value="1"/>
</dbReference>
<evidence type="ECO:0000256" key="6">
    <source>
        <dbReference type="ARBA" id="ARBA00022840"/>
    </source>
</evidence>
<dbReference type="Gene3D" id="1.10.8.60">
    <property type="match status" value="1"/>
</dbReference>
<organism evidence="9 10">
    <name type="scientific">Apatococcus lobatus</name>
    <dbReference type="NCBI Taxonomy" id="904363"/>
    <lineage>
        <taxon>Eukaryota</taxon>
        <taxon>Viridiplantae</taxon>
        <taxon>Chlorophyta</taxon>
        <taxon>core chlorophytes</taxon>
        <taxon>Trebouxiophyceae</taxon>
        <taxon>Chlorellales</taxon>
        <taxon>Chlorellaceae</taxon>
        <taxon>Apatococcus</taxon>
    </lineage>
</organism>
<dbReference type="Gene3D" id="1.20.272.10">
    <property type="match status" value="1"/>
</dbReference>
<dbReference type="GO" id="GO:0003689">
    <property type="term" value="F:DNA clamp loader activity"/>
    <property type="evidence" value="ECO:0007669"/>
    <property type="project" value="TreeGrafter"/>
</dbReference>
<dbReference type="InterPro" id="IPR047854">
    <property type="entry name" value="RFC_lid"/>
</dbReference>
<evidence type="ECO:0000259" key="8">
    <source>
        <dbReference type="SMART" id="SM00382"/>
    </source>
</evidence>
<evidence type="ECO:0000256" key="5">
    <source>
        <dbReference type="ARBA" id="ARBA00022741"/>
    </source>
</evidence>
<dbReference type="SUPFAM" id="SSF48019">
    <property type="entry name" value="post-AAA+ oligomerization domain-like"/>
    <property type="match status" value="1"/>
</dbReference>
<dbReference type="InterPro" id="IPR050238">
    <property type="entry name" value="DNA_Rep/Repair_Clamp_Loader"/>
</dbReference>
<dbReference type="PANTHER" id="PTHR11669">
    <property type="entry name" value="REPLICATION FACTOR C / DNA POLYMERASE III GAMMA-TAU SUBUNIT"/>
    <property type="match status" value="1"/>
</dbReference>
<dbReference type="Pfam" id="PF08542">
    <property type="entry name" value="Rep_fac_C"/>
    <property type="match status" value="1"/>
</dbReference>
<dbReference type="CDD" id="cd18140">
    <property type="entry name" value="HLD_clamp_RFC"/>
    <property type="match status" value="1"/>
</dbReference>
<comment type="subunit">
    <text evidence="3">Heterotetramer of subunits RFC2, RFC3, RFC4 and RFC5 that can form a complex with RFC1.</text>
</comment>
<dbReference type="InterPro" id="IPR003593">
    <property type="entry name" value="AAA+_ATPase"/>
</dbReference>
<evidence type="ECO:0000313" key="10">
    <source>
        <dbReference type="Proteomes" id="UP001438707"/>
    </source>
</evidence>